<feature type="domain" description="J" evidence="3">
    <location>
        <begin position="15"/>
        <end position="80"/>
    </location>
</feature>
<dbReference type="InterPro" id="IPR051938">
    <property type="entry name" value="Apopto_cytoskel_mod"/>
</dbReference>
<dbReference type="InterPro" id="IPR036869">
    <property type="entry name" value="J_dom_sf"/>
</dbReference>
<reference evidence="4 5" key="2">
    <citation type="journal article" date="2012" name="Proc. Natl. Acad. Sci. U.S.A.">
        <title>Antigenic diversity is generated by distinct evolutionary mechanisms in African trypanosome species.</title>
        <authorList>
            <person name="Jackson A.P."/>
            <person name="Berry A."/>
            <person name="Aslett M."/>
            <person name="Allison H.C."/>
            <person name="Burton P."/>
            <person name="Vavrova-Anderson J."/>
            <person name="Brown R."/>
            <person name="Browne H."/>
            <person name="Corton N."/>
            <person name="Hauser H."/>
            <person name="Gamble J."/>
            <person name="Gilderthorp R."/>
            <person name="Marcello L."/>
            <person name="McQuillan J."/>
            <person name="Otto T.D."/>
            <person name="Quail M.A."/>
            <person name="Sanders M.J."/>
            <person name="van Tonder A."/>
            <person name="Ginger M.L."/>
            <person name="Field M.C."/>
            <person name="Barry J.D."/>
            <person name="Hertz-Fowler C."/>
            <person name="Berriman M."/>
        </authorList>
    </citation>
    <scope>NUCLEOTIDE SEQUENCE [LARGE SCALE GENOMIC DNA]</scope>
    <source>
        <strain evidence="4 5">IL3000</strain>
    </source>
</reference>
<dbReference type="CDD" id="cd06257">
    <property type="entry name" value="DnaJ"/>
    <property type="match status" value="1"/>
</dbReference>
<sequence length="322" mass="36788">MDNGRIGWILDNRTKFYEVLDVPNDASQKTIRRKYHSLALQLHPDKNPSDSRAREAFCVVMRAYEVLSNEEKRYIYDSCGAEALTALESGDLFSPTKFVVHIGRFLLAKVLILGAYRIHATETLSAMFVWADQFLPRRPEDAFERARMRERKSSRRVAERVFLTSLLLSICVGCMAYSAGPLREWNKKGTDVDKYGPLSSSGGRGDDKGASFVFAVAGKEGQRDVSVWRPSTTREEEARTLVQHWISDVCAQQRLLLWASRERFEKTATLRVRRELKAVLSPNRSPKRKWASRRWRPKFSETFSVSSADHLFSASPLCVPFS</sequence>
<evidence type="ECO:0000256" key="2">
    <source>
        <dbReference type="SAM" id="Phobius"/>
    </source>
</evidence>
<name>F9WGK7_TRYCI</name>
<dbReference type="PRINTS" id="PR00625">
    <property type="entry name" value="JDOMAIN"/>
</dbReference>
<dbReference type="PANTHER" id="PTHR44145:SF3">
    <property type="entry name" value="DNAJ HOMOLOG SUBFAMILY A MEMBER 3, MITOCHONDRIAL"/>
    <property type="match status" value="1"/>
</dbReference>
<dbReference type="EMBL" id="CAEQ01002283">
    <property type="protein sequence ID" value="CCD16444.1"/>
    <property type="molecule type" value="Genomic_DNA"/>
</dbReference>
<dbReference type="Pfam" id="PF00226">
    <property type="entry name" value="DnaJ"/>
    <property type="match status" value="1"/>
</dbReference>
<comment type="caution">
    <text evidence="4">The sequence shown here is derived from an EMBL/GenBank/DDBJ whole genome shotgun (WGS) entry which is preliminary data.</text>
</comment>
<dbReference type="SMART" id="SM00271">
    <property type="entry name" value="DnaJ"/>
    <property type="match status" value="1"/>
</dbReference>
<feature type="transmembrane region" description="Helical" evidence="2">
    <location>
        <begin position="157"/>
        <end position="179"/>
    </location>
</feature>
<keyword evidence="2" id="KW-0472">Membrane</keyword>
<gene>
    <name evidence="4" type="ORF">TCIL3000_0_13660</name>
</gene>
<keyword evidence="1" id="KW-0143">Chaperone</keyword>
<proteinExistence type="predicted"/>
<dbReference type="GO" id="GO:0005739">
    <property type="term" value="C:mitochondrion"/>
    <property type="evidence" value="ECO:0007669"/>
    <property type="project" value="TreeGrafter"/>
</dbReference>
<keyword evidence="2" id="KW-1133">Transmembrane helix</keyword>
<accession>F9WGK7</accession>
<dbReference type="InterPro" id="IPR001623">
    <property type="entry name" value="DnaJ_domain"/>
</dbReference>
<keyword evidence="5" id="KW-1185">Reference proteome</keyword>
<dbReference type="GO" id="GO:0019901">
    <property type="term" value="F:protein kinase binding"/>
    <property type="evidence" value="ECO:0007669"/>
    <property type="project" value="TreeGrafter"/>
</dbReference>
<dbReference type="VEuPathDB" id="TriTrypDB:TcIL3000_0_13660"/>
<dbReference type="GO" id="GO:0007005">
    <property type="term" value="P:mitochondrion organization"/>
    <property type="evidence" value="ECO:0007669"/>
    <property type="project" value="TreeGrafter"/>
</dbReference>
<dbReference type="AlphaFoldDB" id="F9WGK7"/>
<dbReference type="Gene3D" id="1.10.287.110">
    <property type="entry name" value="DnaJ domain"/>
    <property type="match status" value="1"/>
</dbReference>
<dbReference type="OMA" id="RINWILE"/>
<protein>
    <submittedName>
        <fullName evidence="4">WGS project CAEQ00000000 data, annotated contig 512</fullName>
    </submittedName>
</protein>
<evidence type="ECO:0000313" key="4">
    <source>
        <dbReference type="EMBL" id="CCD16444.1"/>
    </source>
</evidence>
<organism evidence="4 5">
    <name type="scientific">Trypanosoma congolense (strain IL3000)</name>
    <dbReference type="NCBI Taxonomy" id="1068625"/>
    <lineage>
        <taxon>Eukaryota</taxon>
        <taxon>Discoba</taxon>
        <taxon>Euglenozoa</taxon>
        <taxon>Kinetoplastea</taxon>
        <taxon>Metakinetoplastina</taxon>
        <taxon>Trypanosomatida</taxon>
        <taxon>Trypanosomatidae</taxon>
        <taxon>Trypanosoma</taxon>
        <taxon>Nannomonas</taxon>
    </lineage>
</organism>
<evidence type="ECO:0000256" key="1">
    <source>
        <dbReference type="ARBA" id="ARBA00023186"/>
    </source>
</evidence>
<dbReference type="SUPFAM" id="SSF46565">
    <property type="entry name" value="Chaperone J-domain"/>
    <property type="match status" value="1"/>
</dbReference>
<dbReference type="Proteomes" id="UP000000702">
    <property type="component" value="Unassembled WGS sequence"/>
</dbReference>
<dbReference type="PROSITE" id="PS00636">
    <property type="entry name" value="DNAJ_1"/>
    <property type="match status" value="1"/>
</dbReference>
<reference evidence="5" key="1">
    <citation type="submission" date="2011-07" db="EMBL/GenBank/DDBJ databases">
        <title>Divergent evolution of antigenic variation in African trypanosomes.</title>
        <authorList>
            <person name="Jackson A.P."/>
            <person name="Berry A."/>
            <person name="Allison H.C."/>
            <person name="Burton P."/>
            <person name="Anderson J."/>
            <person name="Aslett M."/>
            <person name="Brown R."/>
            <person name="Corton N."/>
            <person name="Harris D."/>
            <person name="Hauser H."/>
            <person name="Gamble J."/>
            <person name="Gilderthorp R."/>
            <person name="McQuillan J."/>
            <person name="Quail M.A."/>
            <person name="Sanders M."/>
            <person name="Van Tonder A."/>
            <person name="Ginger M.L."/>
            <person name="Donelson J.E."/>
            <person name="Field M.C."/>
            <person name="Barry J.D."/>
            <person name="Berriman M."/>
            <person name="Hertz-Fowler C."/>
        </authorList>
    </citation>
    <scope>NUCLEOTIDE SEQUENCE [LARGE SCALE GENOMIC DNA]</scope>
    <source>
        <strain evidence="5">IL3000</strain>
    </source>
</reference>
<keyword evidence="2" id="KW-0812">Transmembrane</keyword>
<evidence type="ECO:0000259" key="3">
    <source>
        <dbReference type="PROSITE" id="PS50076"/>
    </source>
</evidence>
<dbReference type="InterPro" id="IPR018253">
    <property type="entry name" value="DnaJ_domain_CS"/>
</dbReference>
<dbReference type="PROSITE" id="PS50076">
    <property type="entry name" value="DNAJ_2"/>
    <property type="match status" value="1"/>
</dbReference>
<evidence type="ECO:0000313" key="5">
    <source>
        <dbReference type="Proteomes" id="UP000000702"/>
    </source>
</evidence>
<dbReference type="PANTHER" id="PTHR44145">
    <property type="entry name" value="DNAJ HOMOLOG SUBFAMILY A MEMBER 3, MITOCHONDRIAL"/>
    <property type="match status" value="1"/>
</dbReference>